<dbReference type="PANTHER" id="PTHR45642">
    <property type="entry name" value="GDSL ESTERASE/LIPASE EXL3"/>
    <property type="match status" value="1"/>
</dbReference>
<dbReference type="InterPro" id="IPR050592">
    <property type="entry name" value="GDSL_lipolytic_enzyme"/>
</dbReference>
<dbReference type="AlphaFoldDB" id="A0A6A4P3J0"/>
<comment type="caution">
    <text evidence="1">The sequence shown here is derived from an EMBL/GenBank/DDBJ whole genome shotgun (WGS) entry which is preliminary data.</text>
</comment>
<dbReference type="OrthoDB" id="1600564at2759"/>
<sequence>MEITNQGCCGTGLIEVAPLCNEFTPVCNDASKYVFWDSLHSTEVTNQYIAKYIETQGLPQFQI</sequence>
<dbReference type="InterPro" id="IPR036514">
    <property type="entry name" value="SGNH_hydro_sf"/>
</dbReference>
<keyword evidence="2" id="KW-1185">Reference proteome</keyword>
<dbReference type="EMBL" id="WOCE01000017">
    <property type="protein sequence ID" value="KAE9596070.1"/>
    <property type="molecule type" value="Genomic_DNA"/>
</dbReference>
<gene>
    <name evidence="1" type="ORF">Lalb_Chr17g0345411</name>
</gene>
<dbReference type="PANTHER" id="PTHR45642:SF120">
    <property type="entry name" value="GDSL-LIKE LIPASE_ACYLHYDROLASE"/>
    <property type="match status" value="1"/>
</dbReference>
<protein>
    <submittedName>
        <fullName evidence="1">Putative cutinase</fullName>
    </submittedName>
</protein>
<name>A0A6A4P3J0_LUPAL</name>
<dbReference type="Proteomes" id="UP000447434">
    <property type="component" value="Chromosome 17"/>
</dbReference>
<reference evidence="2" key="1">
    <citation type="journal article" date="2020" name="Nat. Commun.">
        <title>Genome sequence of the cluster root forming white lupin.</title>
        <authorList>
            <person name="Hufnagel B."/>
            <person name="Marques A."/>
            <person name="Soriano A."/>
            <person name="Marques L."/>
            <person name="Divol F."/>
            <person name="Doumas P."/>
            <person name="Sallet E."/>
            <person name="Mancinotti D."/>
            <person name="Carrere S."/>
            <person name="Marande W."/>
            <person name="Arribat S."/>
            <person name="Keller J."/>
            <person name="Huneau C."/>
            <person name="Blein T."/>
            <person name="Aime D."/>
            <person name="Laguerre M."/>
            <person name="Taylor J."/>
            <person name="Schubert V."/>
            <person name="Nelson M."/>
            <person name="Geu-Flores F."/>
            <person name="Crespi M."/>
            <person name="Gallardo-Guerrero K."/>
            <person name="Delaux P.-M."/>
            <person name="Salse J."/>
            <person name="Berges H."/>
            <person name="Guyot R."/>
            <person name="Gouzy J."/>
            <person name="Peret B."/>
        </authorList>
    </citation>
    <scope>NUCLEOTIDE SEQUENCE [LARGE SCALE GENOMIC DNA]</scope>
    <source>
        <strain evidence="2">cv. Amiga</strain>
    </source>
</reference>
<evidence type="ECO:0000313" key="1">
    <source>
        <dbReference type="EMBL" id="KAE9596070.1"/>
    </source>
</evidence>
<dbReference type="Gene3D" id="3.40.50.1110">
    <property type="entry name" value="SGNH hydrolase"/>
    <property type="match status" value="1"/>
</dbReference>
<proteinExistence type="predicted"/>
<accession>A0A6A4P3J0</accession>
<organism evidence="1 2">
    <name type="scientific">Lupinus albus</name>
    <name type="common">White lupine</name>
    <name type="synonym">Lupinus termis</name>
    <dbReference type="NCBI Taxonomy" id="3870"/>
    <lineage>
        <taxon>Eukaryota</taxon>
        <taxon>Viridiplantae</taxon>
        <taxon>Streptophyta</taxon>
        <taxon>Embryophyta</taxon>
        <taxon>Tracheophyta</taxon>
        <taxon>Spermatophyta</taxon>
        <taxon>Magnoliopsida</taxon>
        <taxon>eudicotyledons</taxon>
        <taxon>Gunneridae</taxon>
        <taxon>Pentapetalae</taxon>
        <taxon>rosids</taxon>
        <taxon>fabids</taxon>
        <taxon>Fabales</taxon>
        <taxon>Fabaceae</taxon>
        <taxon>Papilionoideae</taxon>
        <taxon>50 kb inversion clade</taxon>
        <taxon>genistoids sensu lato</taxon>
        <taxon>core genistoids</taxon>
        <taxon>Genisteae</taxon>
        <taxon>Lupinus</taxon>
    </lineage>
</organism>
<evidence type="ECO:0000313" key="2">
    <source>
        <dbReference type="Proteomes" id="UP000447434"/>
    </source>
</evidence>